<comment type="caution">
    <text evidence="3">The sequence shown here is derived from an EMBL/GenBank/DDBJ whole genome shotgun (WGS) entry which is preliminary data.</text>
</comment>
<feature type="chain" id="PRO_5044836766" evidence="2">
    <location>
        <begin position="22"/>
        <end position="135"/>
    </location>
</feature>
<evidence type="ECO:0000313" key="4">
    <source>
        <dbReference type="Proteomes" id="UP001604277"/>
    </source>
</evidence>
<accession>A0ABD1S5R1</accession>
<evidence type="ECO:0000313" key="3">
    <source>
        <dbReference type="EMBL" id="KAL2496020.1"/>
    </source>
</evidence>
<dbReference type="Proteomes" id="UP001604277">
    <property type="component" value="Unassembled WGS sequence"/>
</dbReference>
<feature type="signal peptide" evidence="2">
    <location>
        <begin position="1"/>
        <end position="21"/>
    </location>
</feature>
<dbReference type="AlphaFoldDB" id="A0ABD1S5R1"/>
<feature type="region of interest" description="Disordered" evidence="1">
    <location>
        <begin position="35"/>
        <end position="95"/>
    </location>
</feature>
<keyword evidence="4" id="KW-1185">Reference proteome</keyword>
<evidence type="ECO:0000256" key="1">
    <source>
        <dbReference type="SAM" id="MobiDB-lite"/>
    </source>
</evidence>
<gene>
    <name evidence="3" type="ORF">Fot_39777</name>
</gene>
<organism evidence="3 4">
    <name type="scientific">Forsythia ovata</name>
    <dbReference type="NCBI Taxonomy" id="205694"/>
    <lineage>
        <taxon>Eukaryota</taxon>
        <taxon>Viridiplantae</taxon>
        <taxon>Streptophyta</taxon>
        <taxon>Embryophyta</taxon>
        <taxon>Tracheophyta</taxon>
        <taxon>Spermatophyta</taxon>
        <taxon>Magnoliopsida</taxon>
        <taxon>eudicotyledons</taxon>
        <taxon>Gunneridae</taxon>
        <taxon>Pentapetalae</taxon>
        <taxon>asterids</taxon>
        <taxon>lamiids</taxon>
        <taxon>Lamiales</taxon>
        <taxon>Oleaceae</taxon>
        <taxon>Forsythieae</taxon>
        <taxon>Forsythia</taxon>
    </lineage>
</organism>
<feature type="compositionally biased region" description="Polar residues" evidence="1">
    <location>
        <begin position="74"/>
        <end position="83"/>
    </location>
</feature>
<evidence type="ECO:0000256" key="2">
    <source>
        <dbReference type="SAM" id="SignalP"/>
    </source>
</evidence>
<keyword evidence="2" id="KW-0732">Signal</keyword>
<reference evidence="4" key="1">
    <citation type="submission" date="2024-07" db="EMBL/GenBank/DDBJ databases">
        <title>Two chromosome-level genome assemblies of Korean endemic species Abeliophyllum distichum and Forsythia ovata (Oleaceae).</title>
        <authorList>
            <person name="Jang H."/>
        </authorList>
    </citation>
    <scope>NUCLEOTIDE SEQUENCE [LARGE SCALE GENOMIC DNA]</scope>
</reference>
<sequence length="135" mass="15114">MSVTLLMSPLLSFHILNTVMMLQFSHPLYHLTPNQHNEHFQNDNIDTSPGEATADSSSTDHNSIPLVHVPFPNSPENVSSNNLAPRHSTRQKTKPAWMEDYITSVTESSSDSAADHHRLLLLAIQGDEYLNNLIK</sequence>
<name>A0ABD1S5R1_9LAMI</name>
<proteinExistence type="predicted"/>
<dbReference type="EMBL" id="JBFOLJ010000011">
    <property type="protein sequence ID" value="KAL2496020.1"/>
    <property type="molecule type" value="Genomic_DNA"/>
</dbReference>
<protein>
    <submittedName>
        <fullName evidence="3">Uncharacterized protein</fullName>
    </submittedName>
</protein>